<sequence>MTRTSVYGGAMLAFTASAAMTVAATLIPNWVYYVMYPTADGSDPYWMSLGLHKSCTSENTAPPLFLTDTSPASPLTSAYSSAGSGATCRSFPHRSWDCGAEPSQQVFCTVWRTIGFLMAVALVAEVVALIGFLVVLCGGRMRRDFGWRVLVPLVEAVALLQLGAMALVTYLLDHDDRFLVPGWHLGTSWTLCTVSWSLAALCGLGLALAAYVLPPEDGYELLLNPGESP</sequence>
<protein>
    <recommendedName>
        <fullName evidence="4">Pre-mRNA splicing factor</fullName>
    </recommendedName>
</protein>
<evidence type="ECO:0000313" key="2">
    <source>
        <dbReference type="EMBL" id="KIH87923.1"/>
    </source>
</evidence>
<dbReference type="HOGENOM" id="CLU_086074_1_0_1"/>
<dbReference type="EMBL" id="AWTV01000010">
    <property type="protein sequence ID" value="KIH87923.1"/>
    <property type="molecule type" value="Genomic_DNA"/>
</dbReference>
<keyword evidence="1" id="KW-1133">Transmembrane helix</keyword>
<dbReference type="Proteomes" id="UP000031575">
    <property type="component" value="Unassembled WGS sequence"/>
</dbReference>
<feature type="transmembrane region" description="Helical" evidence="1">
    <location>
        <begin position="149"/>
        <end position="168"/>
    </location>
</feature>
<evidence type="ECO:0000313" key="3">
    <source>
        <dbReference type="Proteomes" id="UP000031575"/>
    </source>
</evidence>
<evidence type="ECO:0000256" key="1">
    <source>
        <dbReference type="SAM" id="Phobius"/>
    </source>
</evidence>
<keyword evidence="1" id="KW-0812">Transmembrane</keyword>
<dbReference type="Gene3D" id="1.20.140.150">
    <property type="match status" value="1"/>
</dbReference>
<dbReference type="RefSeq" id="XP_040615933.1">
    <property type="nucleotide sequence ID" value="XM_040763578.1"/>
</dbReference>
<dbReference type="VEuPathDB" id="FungiDB:SPBR_05301"/>
<reference evidence="2 3" key="1">
    <citation type="journal article" date="2014" name="BMC Genomics">
        <title>Comparative genomics of the major fungal agents of human and animal Sporotrichosis: Sporothrix schenckii and Sporothrix brasiliensis.</title>
        <authorList>
            <person name="Teixeira M.M."/>
            <person name="de Almeida L.G."/>
            <person name="Kubitschek-Barreira P."/>
            <person name="Alves F.L."/>
            <person name="Kioshima E.S."/>
            <person name="Abadio A.K."/>
            <person name="Fernandes L."/>
            <person name="Derengowski L.S."/>
            <person name="Ferreira K.S."/>
            <person name="Souza R.C."/>
            <person name="Ruiz J.C."/>
            <person name="de Andrade N.C."/>
            <person name="Paes H.C."/>
            <person name="Nicola A.M."/>
            <person name="Albuquerque P."/>
            <person name="Gerber A.L."/>
            <person name="Martins V.P."/>
            <person name="Peconick L.D."/>
            <person name="Neto A.V."/>
            <person name="Chaucanez C.B."/>
            <person name="Silva P.A."/>
            <person name="Cunha O.L."/>
            <person name="de Oliveira F.F."/>
            <person name="dos Santos T.C."/>
            <person name="Barros A.L."/>
            <person name="Soares M.A."/>
            <person name="de Oliveira L.M."/>
            <person name="Marini M.M."/>
            <person name="Villalobos-Duno H."/>
            <person name="Cunha M.M."/>
            <person name="de Hoog S."/>
            <person name="da Silveira J.F."/>
            <person name="Henrissat B."/>
            <person name="Nino-Vega G.A."/>
            <person name="Cisalpino P.S."/>
            <person name="Mora-Montes H.M."/>
            <person name="Almeida S.R."/>
            <person name="Stajich J.E."/>
            <person name="Lopes-Bezerra L.M."/>
            <person name="Vasconcelos A.T."/>
            <person name="Felipe M.S."/>
        </authorList>
    </citation>
    <scope>NUCLEOTIDE SEQUENCE [LARGE SCALE GENOMIC DNA]</scope>
    <source>
        <strain evidence="2 3">5110</strain>
    </source>
</reference>
<feature type="transmembrane region" description="Helical" evidence="1">
    <location>
        <begin position="188"/>
        <end position="213"/>
    </location>
</feature>
<keyword evidence="3" id="KW-1185">Reference proteome</keyword>
<dbReference type="OrthoDB" id="61370at2759"/>
<gene>
    <name evidence="2" type="ORF">SPBR_05301</name>
</gene>
<organism evidence="2 3">
    <name type="scientific">Sporothrix brasiliensis 5110</name>
    <dbReference type="NCBI Taxonomy" id="1398154"/>
    <lineage>
        <taxon>Eukaryota</taxon>
        <taxon>Fungi</taxon>
        <taxon>Dikarya</taxon>
        <taxon>Ascomycota</taxon>
        <taxon>Pezizomycotina</taxon>
        <taxon>Sordariomycetes</taxon>
        <taxon>Sordariomycetidae</taxon>
        <taxon>Ophiostomatales</taxon>
        <taxon>Ophiostomataceae</taxon>
        <taxon>Sporothrix</taxon>
    </lineage>
</organism>
<comment type="caution">
    <text evidence="2">The sequence shown here is derived from an EMBL/GenBank/DDBJ whole genome shotgun (WGS) entry which is preliminary data.</text>
</comment>
<evidence type="ECO:0008006" key="4">
    <source>
        <dbReference type="Google" id="ProtNLM"/>
    </source>
</evidence>
<dbReference type="AlphaFoldDB" id="A0A0C2F9Z0"/>
<dbReference type="GeneID" id="63678499"/>
<name>A0A0C2F9Z0_9PEZI</name>
<feature type="transmembrane region" description="Helical" evidence="1">
    <location>
        <begin position="114"/>
        <end position="137"/>
    </location>
</feature>
<feature type="transmembrane region" description="Helical" evidence="1">
    <location>
        <begin position="12"/>
        <end position="35"/>
    </location>
</feature>
<accession>A0A0C2F9Z0</accession>
<keyword evidence="1" id="KW-0472">Membrane</keyword>
<proteinExistence type="predicted"/>